<dbReference type="PANTHER" id="PTHR43490:SF99">
    <property type="entry name" value="SHORT-CHAIN DEHYDROGENASE_REDUCTASE"/>
    <property type="match status" value="1"/>
</dbReference>
<keyword evidence="2" id="KW-0521">NADP</keyword>
<dbReference type="Proteomes" id="UP001600888">
    <property type="component" value="Unassembled WGS sequence"/>
</dbReference>
<keyword evidence="3" id="KW-0560">Oxidoreductase</keyword>
<proteinExistence type="inferred from homology"/>
<name>A0ABR4E7A9_9PEZI</name>
<sequence>MFKRQQHRVGIVEPMNNYFDSHLAKKESILLQRCNMAYSDKEIVLVTGGNGGIGLEVARQLARDHGQRFHVLIGCRKLPDGEAAVKQLQGEGAGEGVEAIQIDITSEESLAAAAQLVSDKFGRLDVLHANAGIAGDKEYAGRPISEIITLTVATNAAGAAASVEHFVPLLSKAENPRVVFMSSGAGSLKLAHDFGFVKDYPAYSVSKAAENMVMLYYHHRFPDWKVNASNPGFRATKINNYGEGVNETPGPISEGASNAVRLTLLGRDGESGAHTMVQASQDEYSKTMEGKDKVVTVPW</sequence>
<accession>A0ABR4E7A9</accession>
<evidence type="ECO:0000256" key="2">
    <source>
        <dbReference type="ARBA" id="ARBA00022857"/>
    </source>
</evidence>
<protein>
    <recommendedName>
        <fullName evidence="6">NAD(P)-binding protein</fullName>
    </recommendedName>
</protein>
<evidence type="ECO:0000313" key="5">
    <source>
        <dbReference type="Proteomes" id="UP001600888"/>
    </source>
</evidence>
<dbReference type="EMBL" id="JBAWTH010000088">
    <property type="protein sequence ID" value="KAL2278313.1"/>
    <property type="molecule type" value="Genomic_DNA"/>
</dbReference>
<dbReference type="InterPro" id="IPR036291">
    <property type="entry name" value="NAD(P)-bd_dom_sf"/>
</dbReference>
<dbReference type="PANTHER" id="PTHR43490">
    <property type="entry name" value="(+)-NEOMENTHOL DEHYDROGENASE"/>
    <property type="match status" value="1"/>
</dbReference>
<dbReference type="Gene3D" id="3.40.50.720">
    <property type="entry name" value="NAD(P)-binding Rossmann-like Domain"/>
    <property type="match status" value="1"/>
</dbReference>
<dbReference type="SUPFAM" id="SSF51735">
    <property type="entry name" value="NAD(P)-binding Rossmann-fold domains"/>
    <property type="match status" value="1"/>
</dbReference>
<reference evidence="4 5" key="1">
    <citation type="submission" date="2024-03" db="EMBL/GenBank/DDBJ databases">
        <title>A high-quality draft genome sequence of Diaporthe vaccinii, a causative agent of upright dieback and viscid rot disease in cranberry plants.</title>
        <authorList>
            <person name="Sarrasin M."/>
            <person name="Lang B.F."/>
            <person name="Burger G."/>
        </authorList>
    </citation>
    <scope>NUCLEOTIDE SEQUENCE [LARGE SCALE GENOMIC DNA]</scope>
    <source>
        <strain evidence="4 5">IS7</strain>
    </source>
</reference>
<evidence type="ECO:0008006" key="6">
    <source>
        <dbReference type="Google" id="ProtNLM"/>
    </source>
</evidence>
<evidence type="ECO:0000313" key="4">
    <source>
        <dbReference type="EMBL" id="KAL2278313.1"/>
    </source>
</evidence>
<evidence type="ECO:0000256" key="3">
    <source>
        <dbReference type="ARBA" id="ARBA00023002"/>
    </source>
</evidence>
<dbReference type="InterPro" id="IPR002347">
    <property type="entry name" value="SDR_fam"/>
</dbReference>
<organism evidence="4 5">
    <name type="scientific">Diaporthe vaccinii</name>
    <dbReference type="NCBI Taxonomy" id="105482"/>
    <lineage>
        <taxon>Eukaryota</taxon>
        <taxon>Fungi</taxon>
        <taxon>Dikarya</taxon>
        <taxon>Ascomycota</taxon>
        <taxon>Pezizomycotina</taxon>
        <taxon>Sordariomycetes</taxon>
        <taxon>Sordariomycetidae</taxon>
        <taxon>Diaporthales</taxon>
        <taxon>Diaporthaceae</taxon>
        <taxon>Diaporthe</taxon>
        <taxon>Diaporthe eres species complex</taxon>
    </lineage>
</organism>
<gene>
    <name evidence="4" type="ORF">FJTKL_14577</name>
</gene>
<keyword evidence="5" id="KW-1185">Reference proteome</keyword>
<dbReference type="Pfam" id="PF00106">
    <property type="entry name" value="adh_short"/>
    <property type="match status" value="1"/>
</dbReference>
<dbReference type="PRINTS" id="PR00081">
    <property type="entry name" value="GDHRDH"/>
</dbReference>
<evidence type="ECO:0000256" key="1">
    <source>
        <dbReference type="ARBA" id="ARBA00006484"/>
    </source>
</evidence>
<comment type="similarity">
    <text evidence="1">Belongs to the short-chain dehydrogenases/reductases (SDR) family.</text>
</comment>
<comment type="caution">
    <text evidence="4">The sequence shown here is derived from an EMBL/GenBank/DDBJ whole genome shotgun (WGS) entry which is preliminary data.</text>
</comment>